<evidence type="ECO:0000256" key="6">
    <source>
        <dbReference type="SAM" id="Phobius"/>
    </source>
</evidence>
<dbReference type="GO" id="GO:0005886">
    <property type="term" value="C:plasma membrane"/>
    <property type="evidence" value="ECO:0007669"/>
    <property type="project" value="UniProtKB-SubCell"/>
</dbReference>
<feature type="transmembrane region" description="Helical" evidence="6">
    <location>
        <begin position="369"/>
        <end position="390"/>
    </location>
</feature>
<organism evidence="7">
    <name type="scientific">bacterium 19MO02SH05</name>
    <dbReference type="NCBI Taxonomy" id="2920696"/>
    <lineage>
        <taxon>Bacteria</taxon>
    </lineage>
</organism>
<dbReference type="Pfam" id="PF01943">
    <property type="entry name" value="Polysacc_synt"/>
    <property type="match status" value="1"/>
</dbReference>
<dbReference type="AlphaFoldDB" id="A0AAU6TIL0"/>
<accession>A0AAU6TIL0</accession>
<comment type="subcellular location">
    <subcellularLocation>
        <location evidence="1">Cell membrane</location>
        <topology evidence="1">Multi-pass membrane protein</topology>
    </subcellularLocation>
</comment>
<keyword evidence="2" id="KW-1003">Cell membrane</keyword>
<feature type="transmembrane region" description="Helical" evidence="6">
    <location>
        <begin position="83"/>
        <end position="103"/>
    </location>
</feature>
<feature type="transmembrane region" description="Helical" evidence="6">
    <location>
        <begin position="314"/>
        <end position="331"/>
    </location>
</feature>
<keyword evidence="3 6" id="KW-0812">Transmembrane</keyword>
<protein>
    <submittedName>
        <fullName evidence="7">Oligosaccharide flippase family protein</fullName>
    </submittedName>
</protein>
<feature type="transmembrane region" description="Helical" evidence="6">
    <location>
        <begin position="167"/>
        <end position="183"/>
    </location>
</feature>
<evidence type="ECO:0000256" key="2">
    <source>
        <dbReference type="ARBA" id="ARBA00022475"/>
    </source>
</evidence>
<dbReference type="PANTHER" id="PTHR30250">
    <property type="entry name" value="PST FAMILY PREDICTED COLANIC ACID TRANSPORTER"/>
    <property type="match status" value="1"/>
</dbReference>
<sequence>MNKYIINTMWLMLDKVLVLGGGLLVFILVSNYLGPEELGKITFGVALSALPITLSQWGSNFTIFNATIGKERRALAFIKSTELLRAVIYIMSSMLLLFILSFTKYSSDVLVLGCVIISHIFVGLDIYQYYFNAKLQSKVNATSNFISKLFAMLTRVIFVFSSVTPKLFFIPYLINNFLCYFLRKNKMEKGENIPVNKCYALRFIQDGKFFLFSSLLTLVYVKANEVILTATTSYSNLAIYNVALTLSFAWTFIPLSIGTTYLTRAIETKFDDDFVNLHRYMLISALPILIGLYFLSDFIVEFLFDESYSSAKEIFFILSLSSFFSTLNVVNNRIIGAFNGARYLTIKIILCSVVSVGISFIFIDNFGLIGAAYASLFSELISLTVGNYFFKNKSILTYHFKSILGFFR</sequence>
<reference evidence="7" key="1">
    <citation type="submission" date="2022-03" db="EMBL/GenBank/DDBJ databases">
        <title>Sea Food Isolates.</title>
        <authorList>
            <person name="Li c."/>
        </authorList>
    </citation>
    <scope>NUCLEOTIDE SEQUENCE</scope>
    <source>
        <strain evidence="7">19MO02SH05</strain>
    </source>
</reference>
<dbReference type="InterPro" id="IPR050833">
    <property type="entry name" value="Poly_Biosynth_Transport"/>
</dbReference>
<keyword evidence="5 6" id="KW-0472">Membrane</keyword>
<keyword evidence="4 6" id="KW-1133">Transmembrane helix</keyword>
<evidence type="ECO:0000256" key="3">
    <source>
        <dbReference type="ARBA" id="ARBA00022692"/>
    </source>
</evidence>
<proteinExistence type="predicted"/>
<dbReference type="EMBL" id="CP095342">
    <property type="protein sequence ID" value="XAG61109.1"/>
    <property type="molecule type" value="Genomic_DNA"/>
</dbReference>
<evidence type="ECO:0000256" key="1">
    <source>
        <dbReference type="ARBA" id="ARBA00004651"/>
    </source>
</evidence>
<feature type="transmembrane region" description="Helical" evidence="6">
    <location>
        <begin position="274"/>
        <end position="294"/>
    </location>
</feature>
<feature type="transmembrane region" description="Helical" evidence="6">
    <location>
        <begin position="209"/>
        <end position="231"/>
    </location>
</feature>
<evidence type="ECO:0000256" key="4">
    <source>
        <dbReference type="ARBA" id="ARBA00022989"/>
    </source>
</evidence>
<gene>
    <name evidence="7" type="ORF">MRL64_12730</name>
</gene>
<feature type="transmembrane region" description="Helical" evidence="6">
    <location>
        <begin position="109"/>
        <end position="130"/>
    </location>
</feature>
<dbReference type="InterPro" id="IPR002797">
    <property type="entry name" value="Polysacc_synth"/>
</dbReference>
<feature type="transmembrane region" description="Helical" evidence="6">
    <location>
        <begin position="343"/>
        <end position="363"/>
    </location>
</feature>
<feature type="transmembrane region" description="Helical" evidence="6">
    <location>
        <begin position="41"/>
        <end position="63"/>
    </location>
</feature>
<feature type="transmembrane region" description="Helical" evidence="6">
    <location>
        <begin position="237"/>
        <end position="262"/>
    </location>
</feature>
<dbReference type="PANTHER" id="PTHR30250:SF11">
    <property type="entry name" value="O-ANTIGEN TRANSPORTER-RELATED"/>
    <property type="match status" value="1"/>
</dbReference>
<name>A0AAU6TIL0_UNCXX</name>
<feature type="transmembrane region" description="Helical" evidence="6">
    <location>
        <begin position="12"/>
        <end position="29"/>
    </location>
</feature>
<evidence type="ECO:0000313" key="7">
    <source>
        <dbReference type="EMBL" id="XAG61109.1"/>
    </source>
</evidence>
<evidence type="ECO:0000256" key="5">
    <source>
        <dbReference type="ARBA" id="ARBA00023136"/>
    </source>
</evidence>